<dbReference type="RefSeq" id="WP_377496678.1">
    <property type="nucleotide sequence ID" value="NZ_JBHMDO010000031.1"/>
</dbReference>
<dbReference type="EMBL" id="JBHMDO010000031">
    <property type="protein sequence ID" value="MFB9327895.1"/>
    <property type="molecule type" value="Genomic_DNA"/>
</dbReference>
<comment type="similarity">
    <text evidence="1">Belongs to the LysR transcriptional regulatory family.</text>
</comment>
<keyword evidence="2" id="KW-0805">Transcription regulation</keyword>
<evidence type="ECO:0000313" key="7">
    <source>
        <dbReference type="Proteomes" id="UP001589747"/>
    </source>
</evidence>
<protein>
    <submittedName>
        <fullName evidence="6">LysR family transcriptional regulator</fullName>
    </submittedName>
</protein>
<dbReference type="PRINTS" id="PR00039">
    <property type="entry name" value="HTHLYSR"/>
</dbReference>
<dbReference type="InterPro" id="IPR005119">
    <property type="entry name" value="LysR_subst-bd"/>
</dbReference>
<proteinExistence type="inferred from homology"/>
<evidence type="ECO:0000256" key="3">
    <source>
        <dbReference type="ARBA" id="ARBA00023125"/>
    </source>
</evidence>
<evidence type="ECO:0000256" key="4">
    <source>
        <dbReference type="ARBA" id="ARBA00023163"/>
    </source>
</evidence>
<gene>
    <name evidence="6" type="ORF">ACFFSY_18360</name>
</gene>
<comment type="caution">
    <text evidence="6">The sequence shown here is derived from an EMBL/GenBank/DDBJ whole genome shotgun (WGS) entry which is preliminary data.</text>
</comment>
<name>A0ABV5KRP0_9BACL</name>
<dbReference type="Proteomes" id="UP001589747">
    <property type="component" value="Unassembled WGS sequence"/>
</dbReference>
<organism evidence="6 7">
    <name type="scientific">Paenibacillus aurantiacus</name>
    <dbReference type="NCBI Taxonomy" id="1936118"/>
    <lineage>
        <taxon>Bacteria</taxon>
        <taxon>Bacillati</taxon>
        <taxon>Bacillota</taxon>
        <taxon>Bacilli</taxon>
        <taxon>Bacillales</taxon>
        <taxon>Paenibacillaceae</taxon>
        <taxon>Paenibacillus</taxon>
    </lineage>
</organism>
<dbReference type="Pfam" id="PF00126">
    <property type="entry name" value="HTH_1"/>
    <property type="match status" value="1"/>
</dbReference>
<feature type="domain" description="HTH lysR-type" evidence="5">
    <location>
        <begin position="1"/>
        <end position="58"/>
    </location>
</feature>
<keyword evidence="4" id="KW-0804">Transcription</keyword>
<dbReference type="PROSITE" id="PS50931">
    <property type="entry name" value="HTH_LYSR"/>
    <property type="match status" value="1"/>
</dbReference>
<evidence type="ECO:0000313" key="6">
    <source>
        <dbReference type="EMBL" id="MFB9327895.1"/>
    </source>
</evidence>
<accession>A0ABV5KRP0</accession>
<keyword evidence="7" id="KW-1185">Reference proteome</keyword>
<evidence type="ECO:0000259" key="5">
    <source>
        <dbReference type="PROSITE" id="PS50931"/>
    </source>
</evidence>
<dbReference type="InterPro" id="IPR000847">
    <property type="entry name" value="LysR_HTH_N"/>
</dbReference>
<dbReference type="InterPro" id="IPR050950">
    <property type="entry name" value="HTH-type_LysR_regulators"/>
</dbReference>
<dbReference type="SUPFAM" id="SSF46785">
    <property type="entry name" value="Winged helix' DNA-binding domain"/>
    <property type="match status" value="1"/>
</dbReference>
<evidence type="ECO:0000256" key="1">
    <source>
        <dbReference type="ARBA" id="ARBA00009437"/>
    </source>
</evidence>
<dbReference type="Pfam" id="PF03466">
    <property type="entry name" value="LysR_substrate"/>
    <property type="match status" value="1"/>
</dbReference>
<dbReference type="CDD" id="cd05466">
    <property type="entry name" value="PBP2_LTTR_substrate"/>
    <property type="match status" value="1"/>
</dbReference>
<dbReference type="Gene3D" id="1.10.10.10">
    <property type="entry name" value="Winged helix-like DNA-binding domain superfamily/Winged helix DNA-binding domain"/>
    <property type="match status" value="1"/>
</dbReference>
<keyword evidence="3" id="KW-0238">DNA-binding</keyword>
<dbReference type="PANTHER" id="PTHR30419">
    <property type="entry name" value="HTH-TYPE TRANSCRIPTIONAL REGULATOR YBHD"/>
    <property type="match status" value="1"/>
</dbReference>
<dbReference type="SUPFAM" id="SSF53850">
    <property type="entry name" value="Periplasmic binding protein-like II"/>
    <property type="match status" value="1"/>
</dbReference>
<dbReference type="InterPro" id="IPR036390">
    <property type="entry name" value="WH_DNA-bd_sf"/>
</dbReference>
<dbReference type="Gene3D" id="3.40.190.290">
    <property type="match status" value="1"/>
</dbReference>
<dbReference type="PANTHER" id="PTHR30419:SF24">
    <property type="entry name" value="HTH-TYPE TRANSCRIPTIONAL REGULATOR CZCR"/>
    <property type="match status" value="1"/>
</dbReference>
<sequence>MTLFQFEIFLAVVQTGSFTRAGELLNASQSGVSHSIGDLEKELGVTLFARNRNGAKLTDAGEQILAHVREILHHTEQIKQAAAASRGVNGGTIRIGAFPSFSANVLPGILQAFRGHYPGVELLLFEGSYAEVEAWIKAGVVDLGFLADPSDDVDSVQLLRDPYVAVLPALHPLRELDIISIEQLAHEPFLSLKSGCERLVMHAFQERGVSLNKQFEVAENSTILSMVEAGIGVSVVPSMIVPAVPANIAVRPLNPPLHRIIGLAVRSQHEVSPAVAAFIQEARKHLA</sequence>
<reference evidence="6 7" key="1">
    <citation type="submission" date="2024-09" db="EMBL/GenBank/DDBJ databases">
        <authorList>
            <person name="Sun Q."/>
            <person name="Mori K."/>
        </authorList>
    </citation>
    <scope>NUCLEOTIDE SEQUENCE [LARGE SCALE GENOMIC DNA]</scope>
    <source>
        <strain evidence="6 7">TISTR 2452</strain>
    </source>
</reference>
<evidence type="ECO:0000256" key="2">
    <source>
        <dbReference type="ARBA" id="ARBA00023015"/>
    </source>
</evidence>
<dbReference type="InterPro" id="IPR036388">
    <property type="entry name" value="WH-like_DNA-bd_sf"/>
</dbReference>